<proteinExistence type="predicted"/>
<evidence type="ECO:0000256" key="1">
    <source>
        <dbReference type="SAM" id="MobiDB-lite"/>
    </source>
</evidence>
<comment type="caution">
    <text evidence="2">The sequence shown here is derived from an EMBL/GenBank/DDBJ whole genome shotgun (WGS) entry which is preliminary data.</text>
</comment>
<reference evidence="2" key="1">
    <citation type="submission" date="2024-06" db="EMBL/GenBank/DDBJ databases">
        <authorList>
            <person name="Liu X."/>
            <person name="Lenzi L."/>
            <person name="Haldenby T S."/>
            <person name="Uol C."/>
        </authorList>
    </citation>
    <scope>NUCLEOTIDE SEQUENCE</scope>
</reference>
<evidence type="ECO:0000313" key="3">
    <source>
        <dbReference type="Proteomes" id="UP001497525"/>
    </source>
</evidence>
<protein>
    <submittedName>
        <fullName evidence="2">Uncharacterized protein</fullName>
    </submittedName>
</protein>
<gene>
    <name evidence="2" type="ORF">CDAUBV1_LOCUS5077</name>
</gene>
<accession>A0AAV2T645</accession>
<dbReference type="Proteomes" id="UP001497525">
    <property type="component" value="Unassembled WGS sequence"/>
</dbReference>
<feature type="compositionally biased region" description="Basic and acidic residues" evidence="1">
    <location>
        <begin position="1"/>
        <end position="18"/>
    </location>
</feature>
<sequence length="100" mass="11687">MEELDDILKDEGKHHSFSEAEGDIQEAGDRTDLNKYIDEILENQDTLHQSYTIATTNNQMKYFSGLWRSSSRIFQMQSAISFGHPHEKRAFFQRTAKSMR</sequence>
<dbReference type="EMBL" id="CAXLJL010000123">
    <property type="protein sequence ID" value="CAL5132235.1"/>
    <property type="molecule type" value="Genomic_DNA"/>
</dbReference>
<dbReference type="AlphaFoldDB" id="A0AAV2T645"/>
<evidence type="ECO:0000313" key="2">
    <source>
        <dbReference type="EMBL" id="CAL5132235.1"/>
    </source>
</evidence>
<name>A0AAV2T645_CALDB</name>
<organism evidence="2 3">
    <name type="scientific">Calicophoron daubneyi</name>
    <name type="common">Rumen fluke</name>
    <name type="synonym">Paramphistomum daubneyi</name>
    <dbReference type="NCBI Taxonomy" id="300641"/>
    <lineage>
        <taxon>Eukaryota</taxon>
        <taxon>Metazoa</taxon>
        <taxon>Spiralia</taxon>
        <taxon>Lophotrochozoa</taxon>
        <taxon>Platyhelminthes</taxon>
        <taxon>Trematoda</taxon>
        <taxon>Digenea</taxon>
        <taxon>Plagiorchiida</taxon>
        <taxon>Pronocephalata</taxon>
        <taxon>Paramphistomoidea</taxon>
        <taxon>Paramphistomidae</taxon>
        <taxon>Calicophoron</taxon>
    </lineage>
</organism>
<feature type="region of interest" description="Disordered" evidence="1">
    <location>
        <begin position="1"/>
        <end position="29"/>
    </location>
</feature>